<dbReference type="AlphaFoldDB" id="A0A222EP96"/>
<evidence type="ECO:0000313" key="10">
    <source>
        <dbReference type="Proteomes" id="UP000203229"/>
    </source>
</evidence>
<dbReference type="GO" id="GO:0051191">
    <property type="term" value="P:prosthetic group biosynthetic process"/>
    <property type="evidence" value="ECO:0007669"/>
    <property type="project" value="InterPro"/>
</dbReference>
<proteinExistence type="predicted"/>
<name>A0A222EP96_9MOLU</name>
<evidence type="ECO:0000256" key="7">
    <source>
        <dbReference type="ARBA" id="ARBA00048574"/>
    </source>
</evidence>
<dbReference type="GO" id="GO:0003700">
    <property type="term" value="F:DNA-binding transcription factor activity"/>
    <property type="evidence" value="ECO:0007669"/>
    <property type="project" value="InterPro"/>
</dbReference>
<dbReference type="RefSeq" id="WP_094048972.1">
    <property type="nucleotide sequence ID" value="NZ_CP022535.1"/>
</dbReference>
<protein>
    <recommendedName>
        <fullName evidence="1">citrate lyase holo-[acyl-carrier protein] synthase</fullName>
        <ecNumber evidence="1">2.7.7.61</ecNumber>
    </recommendedName>
</protein>
<evidence type="ECO:0000256" key="4">
    <source>
        <dbReference type="ARBA" id="ARBA00023015"/>
    </source>
</evidence>
<sequence>MQQLLEKILDARENRTRILKSKLENSEFVVTLSLNIPGISKKGDLKLKFIQKCFYEYLSNLKKFYETINFDFFEDEAGYIYYIEVAKGDPYQVKKLALDFEDILGKHSSLVDIDVYLSLTKKITRENLAKLPRVCLICDEFAKNCAFKQRHPIEELEKVVDNLLNLEIAFAFSKQYIMHDIINDVSEGKLSPSDRLKEVELSKKYNVSRTKIREVIATLTEYGLLAWRKDIGVIVKQLTYAELTEVIELRKCAKLIIFKDIFEKIKNKDHRVVVERVLEYLQFLDRSNLDLLKKWNEEFYALLFSISDKYFTKNLFNKFEILFSNVRYLISKKAESYFYVIHEQHINICIALLTKSFKELNKSIELYFEDIQKIIIKVMENE</sequence>
<dbReference type="SUPFAM" id="SSF46785">
    <property type="entry name" value="Winged helix' DNA-binding domain"/>
    <property type="match status" value="1"/>
</dbReference>
<dbReference type="InterPro" id="IPR000524">
    <property type="entry name" value="Tscrpt_reg_HTH_GntR"/>
</dbReference>
<organism evidence="9 10">
    <name type="scientific">Spiroplasma corruscae</name>
    <dbReference type="NCBI Taxonomy" id="216934"/>
    <lineage>
        <taxon>Bacteria</taxon>
        <taxon>Bacillati</taxon>
        <taxon>Mycoplasmatota</taxon>
        <taxon>Mollicutes</taxon>
        <taxon>Entomoplasmatales</taxon>
        <taxon>Spiroplasmataceae</taxon>
        <taxon>Spiroplasma</taxon>
    </lineage>
</organism>
<dbReference type="InterPro" id="IPR005551">
    <property type="entry name" value="CitX"/>
</dbReference>
<evidence type="ECO:0000313" key="9">
    <source>
        <dbReference type="EMBL" id="ASP28338.1"/>
    </source>
</evidence>
<evidence type="ECO:0000256" key="3">
    <source>
        <dbReference type="ARBA" id="ARBA00022695"/>
    </source>
</evidence>
<keyword evidence="6" id="KW-0804">Transcription</keyword>
<dbReference type="EC" id="2.7.7.61" evidence="1"/>
<dbReference type="Proteomes" id="UP000203229">
    <property type="component" value="Chromosome"/>
</dbReference>
<accession>A0A222EP96</accession>
<evidence type="ECO:0000256" key="6">
    <source>
        <dbReference type="ARBA" id="ARBA00023163"/>
    </source>
</evidence>
<dbReference type="PROSITE" id="PS50949">
    <property type="entry name" value="HTH_GNTR"/>
    <property type="match status" value="1"/>
</dbReference>
<reference evidence="9 10" key="1">
    <citation type="submission" date="2017-07" db="EMBL/GenBank/DDBJ databases">
        <title>Complete genome sequence of Spiroplasma corruscae EC-1 (DSM 19793).</title>
        <authorList>
            <person name="Tsai Y.-M."/>
            <person name="Lo W.-S."/>
            <person name="Kuo C.-H."/>
        </authorList>
    </citation>
    <scope>NUCLEOTIDE SEQUENCE [LARGE SCALE GENOMIC DNA]</scope>
    <source>
        <strain evidence="9 10">EC-1</strain>
    </source>
</reference>
<keyword evidence="2" id="KW-0808">Transferase</keyword>
<dbReference type="EMBL" id="CP022535">
    <property type="protein sequence ID" value="ASP28338.1"/>
    <property type="molecule type" value="Genomic_DNA"/>
</dbReference>
<dbReference type="Pfam" id="PF00392">
    <property type="entry name" value="GntR"/>
    <property type="match status" value="1"/>
</dbReference>
<evidence type="ECO:0000256" key="5">
    <source>
        <dbReference type="ARBA" id="ARBA00023125"/>
    </source>
</evidence>
<dbReference type="Pfam" id="PF03802">
    <property type="entry name" value="CitX"/>
    <property type="match status" value="1"/>
</dbReference>
<evidence type="ECO:0000256" key="1">
    <source>
        <dbReference type="ARBA" id="ARBA00012524"/>
    </source>
</evidence>
<dbReference type="InterPro" id="IPR036390">
    <property type="entry name" value="WH_DNA-bd_sf"/>
</dbReference>
<keyword evidence="10" id="KW-1185">Reference proteome</keyword>
<keyword evidence="3" id="KW-0548">Nucleotidyltransferase</keyword>
<feature type="domain" description="HTH gntR-type" evidence="8">
    <location>
        <begin position="171"/>
        <end position="238"/>
    </location>
</feature>
<dbReference type="InterPro" id="IPR036388">
    <property type="entry name" value="WH-like_DNA-bd_sf"/>
</dbReference>
<keyword evidence="4" id="KW-0805">Transcription regulation</keyword>
<keyword evidence="5" id="KW-0238">DNA-binding</keyword>
<evidence type="ECO:0000256" key="2">
    <source>
        <dbReference type="ARBA" id="ARBA00022679"/>
    </source>
</evidence>
<dbReference type="GO" id="GO:0003677">
    <property type="term" value="F:DNA binding"/>
    <property type="evidence" value="ECO:0007669"/>
    <property type="project" value="UniProtKB-KW"/>
</dbReference>
<evidence type="ECO:0000259" key="8">
    <source>
        <dbReference type="PROSITE" id="PS50949"/>
    </source>
</evidence>
<dbReference type="PANTHER" id="PTHR43537:SF5">
    <property type="entry name" value="UXU OPERON TRANSCRIPTIONAL REGULATOR"/>
    <property type="match status" value="1"/>
</dbReference>
<dbReference type="OrthoDB" id="3196716at2"/>
<dbReference type="Gene3D" id="1.10.10.10">
    <property type="entry name" value="Winged helix-like DNA-binding domain superfamily/Winged helix DNA-binding domain"/>
    <property type="match status" value="1"/>
</dbReference>
<dbReference type="GO" id="GO:0050519">
    <property type="term" value="F:holo-citrate lyase synthase activity"/>
    <property type="evidence" value="ECO:0007669"/>
    <property type="project" value="UniProtKB-EC"/>
</dbReference>
<dbReference type="SMART" id="SM00345">
    <property type="entry name" value="HTH_GNTR"/>
    <property type="match status" value="1"/>
</dbReference>
<dbReference type="PANTHER" id="PTHR43537">
    <property type="entry name" value="TRANSCRIPTIONAL REGULATOR, GNTR FAMILY"/>
    <property type="match status" value="1"/>
</dbReference>
<dbReference type="KEGG" id="scou:SCORR_v1c05660"/>
<comment type="catalytic activity">
    <reaction evidence="7">
        <text>apo-[citrate lyase ACP] + 2'-(5''-triphospho-alpha-D-ribosyl)-3'-dephospho-CoA = holo-[citrate lyase ACP] + diphosphate</text>
        <dbReference type="Rhea" id="RHEA:16333"/>
        <dbReference type="Rhea" id="RHEA-COMP:10157"/>
        <dbReference type="Rhea" id="RHEA-COMP:10158"/>
        <dbReference type="ChEBI" id="CHEBI:29999"/>
        <dbReference type="ChEBI" id="CHEBI:33019"/>
        <dbReference type="ChEBI" id="CHEBI:61378"/>
        <dbReference type="ChEBI" id="CHEBI:82683"/>
        <dbReference type="EC" id="2.7.7.61"/>
    </reaction>
</comment>
<gene>
    <name evidence="9" type="ORF">SCORR_v1c05660</name>
</gene>